<reference evidence="1" key="1">
    <citation type="submission" date="2024-03" db="EMBL/GenBank/DDBJ databases">
        <title>Novel Streptomyces species of biotechnological and ecological value are a feature of Machair soil.</title>
        <authorList>
            <person name="Prole J.R."/>
            <person name="Goodfellow M."/>
            <person name="Allenby N."/>
            <person name="Ward A.C."/>
        </authorList>
    </citation>
    <scope>NUCLEOTIDE SEQUENCE</scope>
    <source>
        <strain evidence="1">MS2.AVA.5</strain>
    </source>
</reference>
<evidence type="ECO:0000313" key="2">
    <source>
        <dbReference type="Proteomes" id="UP001377168"/>
    </source>
</evidence>
<name>A0ACC6Q5E8_9ACTN</name>
<proteinExistence type="predicted"/>
<protein>
    <submittedName>
        <fullName evidence="1">Uncharacterized protein</fullName>
    </submittedName>
</protein>
<keyword evidence="2" id="KW-1185">Reference proteome</keyword>
<organism evidence="1 2">
    <name type="scientific">Streptomyces achmelvichensis</name>
    <dbReference type="NCBI Taxonomy" id="3134111"/>
    <lineage>
        <taxon>Bacteria</taxon>
        <taxon>Bacillati</taxon>
        <taxon>Actinomycetota</taxon>
        <taxon>Actinomycetes</taxon>
        <taxon>Kitasatosporales</taxon>
        <taxon>Streptomycetaceae</taxon>
        <taxon>Streptomyces</taxon>
    </lineage>
</organism>
<accession>A0ACC6Q5E8</accession>
<dbReference type="Proteomes" id="UP001377168">
    <property type="component" value="Unassembled WGS sequence"/>
</dbReference>
<evidence type="ECO:0000313" key="1">
    <source>
        <dbReference type="EMBL" id="MEJ8638958.1"/>
    </source>
</evidence>
<gene>
    <name evidence="1" type="ORF">WKI67_36970</name>
</gene>
<dbReference type="EMBL" id="JBBKAJ010000022">
    <property type="protein sequence ID" value="MEJ8638958.1"/>
    <property type="molecule type" value="Genomic_DNA"/>
</dbReference>
<comment type="caution">
    <text evidence="1">The sequence shown here is derived from an EMBL/GenBank/DDBJ whole genome shotgun (WGS) entry which is preliminary data.</text>
</comment>
<sequence length="135" mass="14935">MANLADKYGTDVEIYIKALTTTIHAETPTGAPAKLHDLLEQLGLERHEYPADGPFYIWHTVPEHLATDEQKRLANRTIPALLLAGYEVNCTPDVFVEATYRQAVHDIRTRAARPATQQPAPASSPSRPAPARRTP</sequence>